<reference evidence="1 2" key="1">
    <citation type="submission" date="2018-12" db="EMBL/GenBank/DDBJ databases">
        <authorList>
            <person name="Kim S.-J."/>
            <person name="Jung G.-Y."/>
        </authorList>
    </citation>
    <scope>NUCLEOTIDE SEQUENCE [LARGE SCALE GENOMIC DNA]</scope>
    <source>
        <strain evidence="1 2">03SU3-P</strain>
    </source>
</reference>
<dbReference type="RefSeq" id="WP_125230391.1">
    <property type="nucleotide sequence ID" value="NZ_RWJI01000001.1"/>
</dbReference>
<name>A0A3R8Q504_9SPHN</name>
<dbReference type="OrthoDB" id="7596773at2"/>
<comment type="caution">
    <text evidence="1">The sequence shown here is derived from an EMBL/GenBank/DDBJ whole genome shotgun (WGS) entry which is preliminary data.</text>
</comment>
<proteinExistence type="predicted"/>
<dbReference type="EMBL" id="RWJI01000001">
    <property type="protein sequence ID" value="RRQ52375.1"/>
    <property type="molecule type" value="Genomic_DNA"/>
</dbReference>
<keyword evidence="2" id="KW-1185">Reference proteome</keyword>
<organism evidence="1 2">
    <name type="scientific">Sphingorhabdus wooponensis</name>
    <dbReference type="NCBI Taxonomy" id="940136"/>
    <lineage>
        <taxon>Bacteria</taxon>
        <taxon>Pseudomonadati</taxon>
        <taxon>Pseudomonadota</taxon>
        <taxon>Alphaproteobacteria</taxon>
        <taxon>Sphingomonadales</taxon>
        <taxon>Sphingomonadaceae</taxon>
        <taxon>Sphingorhabdus</taxon>
    </lineage>
</organism>
<accession>A0A3R8Q504</accession>
<dbReference type="Proteomes" id="UP000268553">
    <property type="component" value="Unassembled WGS sequence"/>
</dbReference>
<evidence type="ECO:0000313" key="2">
    <source>
        <dbReference type="Proteomes" id="UP000268553"/>
    </source>
</evidence>
<sequence>MTIIASLLFLTALVASIGVIILSIRSAMPRIQEVIDMEFAPAMQRERRIILGDMRRLAPATIIAFPNAPRVQNDKRLAA</sequence>
<protein>
    <submittedName>
        <fullName evidence="1">Uncharacterized protein</fullName>
    </submittedName>
</protein>
<dbReference type="AlphaFoldDB" id="A0A3R8Q504"/>
<gene>
    <name evidence="1" type="ORF">D7D48_05845</name>
</gene>
<evidence type="ECO:0000313" key="1">
    <source>
        <dbReference type="EMBL" id="RRQ52375.1"/>
    </source>
</evidence>